<proteinExistence type="predicted"/>
<gene>
    <name evidence="1" type="ORF">A3B18_01280</name>
</gene>
<sequence>MPKEGPPKGENISIEAQTLQDLMKQYGGIEKIPDELLHQFGYERDQPGSIKRKDIIAQEHEREKEKVFRFKEKSEQAPFGILEVSLSREDFVARRLSAEATWQFKEKIQRIEDFEETLRSAEINDILNKLVLEGDPFIAFKNSFHNFLQRYAVPEFGDEQSQYVEEDIFVWWSTYWMADDVEKFLEQLDLNSKCVANEDEEDYIPSDKAGDMVRDLERARGIFTDLPRIQDNFSKKDELLANRSETDYTVLDYYTARHIKTTQEATRHFFALYLEAQGLGDVAGEMKSIKTSQEAMDVLSRAAQKSPAVMEKEKKLREDIKASPIEKKRVLSKELSEMLEQQKKKARLLRGMGQFFDLPRLEADYFNRTIDDLQAFLKMDKRGGHIDSDFYLDATPDPKRDANPGIVSGDCTIDRPLPFEDPDILVYNVKVYDAGKEHIGNMYLLVTESENKKVWHLDAIQIPSNIDWERSIAVVIDALAKQAETKGVEFITVNEEDIRISNYDYIREAIKKYNEKYVRGEKIYVVIPKVSNEKYSSFQGDGSALVLWRKESP</sequence>
<evidence type="ECO:0000313" key="1">
    <source>
        <dbReference type="EMBL" id="OGF82578.1"/>
    </source>
</evidence>
<dbReference type="EMBL" id="MFIE01000017">
    <property type="protein sequence ID" value="OGF82578.1"/>
    <property type="molecule type" value="Genomic_DNA"/>
</dbReference>
<name>A0A1F5X3W4_9BACT</name>
<dbReference type="AlphaFoldDB" id="A0A1F5X3W4"/>
<evidence type="ECO:0000313" key="2">
    <source>
        <dbReference type="Proteomes" id="UP000178684"/>
    </source>
</evidence>
<organism evidence="1 2">
    <name type="scientific">Candidatus Giovannonibacteria bacterium RIFCSPLOWO2_01_FULL_46_13</name>
    <dbReference type="NCBI Taxonomy" id="1798352"/>
    <lineage>
        <taxon>Bacteria</taxon>
        <taxon>Candidatus Giovannoniibacteriota</taxon>
    </lineage>
</organism>
<comment type="caution">
    <text evidence="1">The sequence shown here is derived from an EMBL/GenBank/DDBJ whole genome shotgun (WGS) entry which is preliminary data.</text>
</comment>
<protein>
    <submittedName>
        <fullName evidence="1">Uncharacterized protein</fullName>
    </submittedName>
</protein>
<accession>A0A1F5X3W4</accession>
<reference evidence="1 2" key="1">
    <citation type="journal article" date="2016" name="Nat. Commun.">
        <title>Thousands of microbial genomes shed light on interconnected biogeochemical processes in an aquifer system.</title>
        <authorList>
            <person name="Anantharaman K."/>
            <person name="Brown C.T."/>
            <person name="Hug L.A."/>
            <person name="Sharon I."/>
            <person name="Castelle C.J."/>
            <person name="Probst A.J."/>
            <person name="Thomas B.C."/>
            <person name="Singh A."/>
            <person name="Wilkins M.J."/>
            <person name="Karaoz U."/>
            <person name="Brodie E.L."/>
            <person name="Williams K.H."/>
            <person name="Hubbard S.S."/>
            <person name="Banfield J.F."/>
        </authorList>
    </citation>
    <scope>NUCLEOTIDE SEQUENCE [LARGE SCALE GENOMIC DNA]</scope>
</reference>
<dbReference type="Proteomes" id="UP000178684">
    <property type="component" value="Unassembled WGS sequence"/>
</dbReference>